<dbReference type="InterPro" id="IPR044130">
    <property type="entry name" value="CuRO_2_Fet3-like"/>
</dbReference>
<keyword evidence="3 7" id="KW-0732">Signal</keyword>
<keyword evidence="12" id="KW-1185">Reference proteome</keyword>
<dbReference type="PROSITE" id="PS00080">
    <property type="entry name" value="MULTICOPPER_OXIDASE2"/>
    <property type="match status" value="1"/>
</dbReference>
<dbReference type="InterPro" id="IPR033138">
    <property type="entry name" value="Cu_oxidase_CS"/>
</dbReference>
<dbReference type="GO" id="GO:0004322">
    <property type="term" value="F:ferroxidase activity"/>
    <property type="evidence" value="ECO:0007669"/>
    <property type="project" value="TreeGrafter"/>
</dbReference>
<evidence type="ECO:0000313" key="11">
    <source>
        <dbReference type="EMBL" id="KAJ8655781.1"/>
    </source>
</evidence>
<dbReference type="InterPro" id="IPR002355">
    <property type="entry name" value="Cu_oxidase_Cu_BS"/>
</dbReference>
<dbReference type="GO" id="GO:0033215">
    <property type="term" value="P:reductive iron assimilation"/>
    <property type="evidence" value="ECO:0007669"/>
    <property type="project" value="TreeGrafter"/>
</dbReference>
<dbReference type="InterPro" id="IPR008972">
    <property type="entry name" value="Cupredoxin"/>
</dbReference>
<keyword evidence="5" id="KW-0186">Copper</keyword>
<dbReference type="GO" id="GO:0005507">
    <property type="term" value="F:copper ion binding"/>
    <property type="evidence" value="ECO:0007669"/>
    <property type="project" value="InterPro"/>
</dbReference>
<dbReference type="InterPro" id="IPR001117">
    <property type="entry name" value="Cu-oxidase_2nd"/>
</dbReference>
<evidence type="ECO:0000256" key="7">
    <source>
        <dbReference type="SAM" id="SignalP"/>
    </source>
</evidence>
<evidence type="ECO:0000256" key="1">
    <source>
        <dbReference type="ARBA" id="ARBA00010609"/>
    </source>
</evidence>
<dbReference type="CDD" id="cd13851">
    <property type="entry name" value="CuRO_1_Fet3p"/>
    <property type="match status" value="1"/>
</dbReference>
<keyword evidence="2" id="KW-0479">Metal-binding</keyword>
<dbReference type="SUPFAM" id="SSF49503">
    <property type="entry name" value="Cupredoxins"/>
    <property type="match status" value="3"/>
</dbReference>
<feature type="chain" id="PRO_5042266309" evidence="7">
    <location>
        <begin position="21"/>
        <end position="553"/>
    </location>
</feature>
<evidence type="ECO:0000313" key="12">
    <source>
        <dbReference type="Proteomes" id="UP001234581"/>
    </source>
</evidence>
<evidence type="ECO:0000256" key="4">
    <source>
        <dbReference type="ARBA" id="ARBA00023002"/>
    </source>
</evidence>
<dbReference type="Gene3D" id="2.60.40.420">
    <property type="entry name" value="Cupredoxins - blue copper proteins"/>
    <property type="match status" value="3"/>
</dbReference>
<dbReference type="GO" id="GO:0033573">
    <property type="term" value="C:high-affinity iron permease complex"/>
    <property type="evidence" value="ECO:0007669"/>
    <property type="project" value="TreeGrafter"/>
</dbReference>
<dbReference type="Pfam" id="PF07731">
    <property type="entry name" value="Cu-oxidase_2"/>
    <property type="match status" value="1"/>
</dbReference>
<dbReference type="Proteomes" id="UP001234581">
    <property type="component" value="Unassembled WGS sequence"/>
</dbReference>
<feature type="domain" description="Plastocyanin-like" evidence="8">
    <location>
        <begin position="156"/>
        <end position="287"/>
    </location>
</feature>
<evidence type="ECO:0000256" key="3">
    <source>
        <dbReference type="ARBA" id="ARBA00022729"/>
    </source>
</evidence>
<dbReference type="Pfam" id="PF07732">
    <property type="entry name" value="Cu-oxidase_3"/>
    <property type="match status" value="1"/>
</dbReference>
<feature type="region of interest" description="Disordered" evidence="6">
    <location>
        <begin position="525"/>
        <end position="553"/>
    </location>
</feature>
<gene>
    <name evidence="11" type="ORF">O0I10_008445</name>
</gene>
<keyword evidence="4" id="KW-0560">Oxidoreductase</keyword>
<dbReference type="InterPro" id="IPR011707">
    <property type="entry name" value="Cu-oxidase-like_N"/>
</dbReference>
<name>A0AAD7V140_9FUNG</name>
<accession>A0AAD7V140</accession>
<dbReference type="AlphaFoldDB" id="A0AAD7V140"/>
<sequence>MLPLICYSGLILLLASLTNAKRVEHNWDVTYTTGNPDGLFERVVVGVNGQWPLPIVEAEKGDTVVINVRNQLDDWTTTLHAHGLYQNGTSYQDGGPGVSECGVPPGDLRTYEYNLGDQTGTYWIHSHVDTQYLDGLRTPFIIHDPEDPYKDQYDEELIVTVSDWYHNQSRVNAEWFLSKQNLDAAEPMPQSGVVNDQPDAKFYFEPGKTYRLRLINMGGYTTFYFSIDGHEFDIIETDGAYTEPYRTKNAYLTVAQRMSILVKAKEKTDLNYFMHFDMDQDQFDLPLNGLNPNITAKIIYDDSHDNYAPSEDIGMKSQFDDFNLRSLEDQNSVDPDRTLNITIEEGITTDGLNRGMVNRIPFIKPLTPMLFSELTMGGLANDHRIYGPQSNAYITKHLEFVELVVNNYDEDAHPFHLHGHKFQVVARGTHKKQMYHEGDGTSVGKWNLEKPVLRDTLRVHGQSFAVIRYRADNPGAWLFHCHIDWHFYSGMGVVMIEAPDQAQEIMQVPPELAAQCKKLGLPSSGNGAGKQGYDLSGAPHGIYYPRDEPLSGD</sequence>
<proteinExistence type="inferred from homology"/>
<dbReference type="PANTHER" id="PTHR11709:SF361">
    <property type="entry name" value="IRON TRANSPORT MULTICOPPER OXIDASE FET3"/>
    <property type="match status" value="1"/>
</dbReference>
<feature type="domain" description="Plastocyanin-like" evidence="10">
    <location>
        <begin position="29"/>
        <end position="146"/>
    </location>
</feature>
<evidence type="ECO:0000259" key="8">
    <source>
        <dbReference type="Pfam" id="PF00394"/>
    </source>
</evidence>
<dbReference type="InterPro" id="IPR011706">
    <property type="entry name" value="Cu-oxidase_C"/>
</dbReference>
<reference evidence="11 12" key="1">
    <citation type="submission" date="2023-03" db="EMBL/GenBank/DDBJ databases">
        <title>Genome sequence of Lichtheimia ornata CBS 291.66.</title>
        <authorList>
            <person name="Mohabir J.T."/>
            <person name="Shea T.P."/>
            <person name="Kurbessoian T."/>
            <person name="Berby B."/>
            <person name="Fontaine J."/>
            <person name="Livny J."/>
            <person name="Gnirke A."/>
            <person name="Stajich J.E."/>
            <person name="Cuomo C.A."/>
        </authorList>
    </citation>
    <scope>NUCLEOTIDE SEQUENCE [LARGE SCALE GENOMIC DNA]</scope>
    <source>
        <strain evidence="11">CBS 291.66</strain>
    </source>
</reference>
<comment type="similarity">
    <text evidence="1">Belongs to the multicopper oxidase family.</text>
</comment>
<evidence type="ECO:0000259" key="10">
    <source>
        <dbReference type="Pfam" id="PF07732"/>
    </source>
</evidence>
<dbReference type="EMBL" id="JARTCD010000045">
    <property type="protein sequence ID" value="KAJ8655781.1"/>
    <property type="molecule type" value="Genomic_DNA"/>
</dbReference>
<protein>
    <submittedName>
        <fullName evidence="11">Uncharacterized protein</fullName>
    </submittedName>
</protein>
<evidence type="ECO:0000256" key="5">
    <source>
        <dbReference type="ARBA" id="ARBA00023008"/>
    </source>
</evidence>
<feature type="signal peptide" evidence="7">
    <location>
        <begin position="1"/>
        <end position="20"/>
    </location>
</feature>
<dbReference type="RefSeq" id="XP_058340694.1">
    <property type="nucleotide sequence ID" value="XM_058488448.1"/>
</dbReference>
<dbReference type="GeneID" id="83215852"/>
<feature type="domain" description="Plastocyanin-like" evidence="9">
    <location>
        <begin position="382"/>
        <end position="500"/>
    </location>
</feature>
<evidence type="ECO:0000259" key="9">
    <source>
        <dbReference type="Pfam" id="PF07731"/>
    </source>
</evidence>
<dbReference type="PANTHER" id="PTHR11709">
    <property type="entry name" value="MULTI-COPPER OXIDASE"/>
    <property type="match status" value="1"/>
</dbReference>
<organism evidence="11 12">
    <name type="scientific">Lichtheimia ornata</name>
    <dbReference type="NCBI Taxonomy" id="688661"/>
    <lineage>
        <taxon>Eukaryota</taxon>
        <taxon>Fungi</taxon>
        <taxon>Fungi incertae sedis</taxon>
        <taxon>Mucoromycota</taxon>
        <taxon>Mucoromycotina</taxon>
        <taxon>Mucoromycetes</taxon>
        <taxon>Mucorales</taxon>
        <taxon>Lichtheimiaceae</taxon>
        <taxon>Lichtheimia</taxon>
    </lineage>
</organism>
<dbReference type="InterPro" id="IPR045087">
    <property type="entry name" value="Cu-oxidase_fam"/>
</dbReference>
<comment type="caution">
    <text evidence="11">The sequence shown here is derived from an EMBL/GenBank/DDBJ whole genome shotgun (WGS) entry which is preliminary data.</text>
</comment>
<dbReference type="CDD" id="cd13877">
    <property type="entry name" value="CuRO_2_Fet3p_like"/>
    <property type="match status" value="1"/>
</dbReference>
<dbReference type="PROSITE" id="PS00079">
    <property type="entry name" value="MULTICOPPER_OXIDASE1"/>
    <property type="match status" value="2"/>
</dbReference>
<dbReference type="GO" id="GO:0010106">
    <property type="term" value="P:cellular response to iron ion starvation"/>
    <property type="evidence" value="ECO:0007669"/>
    <property type="project" value="TreeGrafter"/>
</dbReference>
<dbReference type="Pfam" id="PF00394">
    <property type="entry name" value="Cu-oxidase"/>
    <property type="match status" value="1"/>
</dbReference>
<evidence type="ECO:0000256" key="6">
    <source>
        <dbReference type="SAM" id="MobiDB-lite"/>
    </source>
</evidence>
<evidence type="ECO:0000256" key="2">
    <source>
        <dbReference type="ARBA" id="ARBA00022723"/>
    </source>
</evidence>